<evidence type="ECO:0000256" key="3">
    <source>
        <dbReference type="PROSITE-ProRule" id="PRU00176"/>
    </source>
</evidence>
<keyword evidence="1" id="KW-0677">Repeat</keyword>
<dbReference type="OrthoDB" id="19742at2759"/>
<name>A0A8S1J8P6_9CHLO</name>
<dbReference type="SMART" id="SM00360">
    <property type="entry name" value="RRM"/>
    <property type="match status" value="4"/>
</dbReference>
<keyword evidence="6" id="KW-1185">Reference proteome</keyword>
<dbReference type="Proteomes" id="UP000708148">
    <property type="component" value="Unassembled WGS sequence"/>
</dbReference>
<dbReference type="GO" id="GO:0003723">
    <property type="term" value="F:RNA binding"/>
    <property type="evidence" value="ECO:0007669"/>
    <property type="project" value="UniProtKB-UniRule"/>
</dbReference>
<gene>
    <name evidence="5" type="ORF">OSTQU699_LOCUS9050</name>
</gene>
<dbReference type="InterPro" id="IPR035979">
    <property type="entry name" value="RBD_domain_sf"/>
</dbReference>
<dbReference type="AlphaFoldDB" id="A0A8S1J8P6"/>
<dbReference type="EMBL" id="CAJHUC010002362">
    <property type="protein sequence ID" value="CAD7703693.1"/>
    <property type="molecule type" value="Genomic_DNA"/>
</dbReference>
<dbReference type="Pfam" id="PF00076">
    <property type="entry name" value="RRM_1"/>
    <property type="match status" value="4"/>
</dbReference>
<protein>
    <recommendedName>
        <fullName evidence="4">RRM domain-containing protein</fullName>
    </recommendedName>
</protein>
<feature type="domain" description="RRM" evidence="4">
    <location>
        <begin position="189"/>
        <end position="267"/>
    </location>
</feature>
<dbReference type="InterPro" id="IPR000504">
    <property type="entry name" value="RRM_dom"/>
</dbReference>
<dbReference type="InterPro" id="IPR012677">
    <property type="entry name" value="Nucleotide-bd_a/b_plait_sf"/>
</dbReference>
<feature type="domain" description="RRM" evidence="4">
    <location>
        <begin position="296"/>
        <end position="374"/>
    </location>
</feature>
<evidence type="ECO:0000313" key="6">
    <source>
        <dbReference type="Proteomes" id="UP000708148"/>
    </source>
</evidence>
<evidence type="ECO:0000256" key="2">
    <source>
        <dbReference type="ARBA" id="ARBA00022884"/>
    </source>
</evidence>
<dbReference type="PROSITE" id="PS50102">
    <property type="entry name" value="RRM"/>
    <property type="match status" value="4"/>
</dbReference>
<feature type="domain" description="RRM" evidence="4">
    <location>
        <begin position="10"/>
        <end position="94"/>
    </location>
</feature>
<evidence type="ECO:0000256" key="1">
    <source>
        <dbReference type="ARBA" id="ARBA00022737"/>
    </source>
</evidence>
<comment type="caution">
    <text evidence="5">The sequence shown here is derived from an EMBL/GenBank/DDBJ whole genome shotgun (WGS) entry which is preliminary data.</text>
</comment>
<reference evidence="5" key="1">
    <citation type="submission" date="2020-12" db="EMBL/GenBank/DDBJ databases">
        <authorList>
            <person name="Iha C."/>
        </authorList>
    </citation>
    <scope>NUCLEOTIDE SEQUENCE</scope>
</reference>
<accession>A0A8S1J8P6</accession>
<feature type="domain" description="RRM" evidence="4">
    <location>
        <begin position="99"/>
        <end position="176"/>
    </location>
</feature>
<evidence type="ECO:0000313" key="5">
    <source>
        <dbReference type="EMBL" id="CAD7703693.1"/>
    </source>
</evidence>
<dbReference type="Gene3D" id="3.30.70.330">
    <property type="match status" value="4"/>
</dbReference>
<keyword evidence="2 3" id="KW-0694">RNA-binding</keyword>
<evidence type="ECO:0000259" key="4">
    <source>
        <dbReference type="PROSITE" id="PS50102"/>
    </source>
</evidence>
<dbReference type="SUPFAM" id="SSF54928">
    <property type="entry name" value="RNA-binding domain, RBD"/>
    <property type="match status" value="3"/>
</dbReference>
<dbReference type="PANTHER" id="PTHR24012">
    <property type="entry name" value="RNA BINDING PROTEIN"/>
    <property type="match status" value="1"/>
</dbReference>
<proteinExistence type="predicted"/>
<sequence length="500" mass="54348">MTRPKYTSENTVYVGDLSPVTGEMDLFQLFSKVGPVTSVRVVRDSVTRASKGYAYVNFDTTWDTGSVNRAVSAFSYTGLHGSIMRVMALDKALKFRKDANVFVKGLHPSIDSKTLHDTFEVFGHVACAKVLFAPDGASLGYGYIQYLEAPHAQTAIKMADGTKLKGLKIKVAPFLSRSQRMHHPRLKCTSVFVKHLPASVTEDHHLAKMFEGYGEMTSAFVAKDAEGAPTGFGFINFKSPDVAAKVVREMNGKTVAGKCLIVEPAHNHKQRKVYNNRCQDAPKARRPEVNEQNEGVQLLVKCIPFTMGEDALMRLFEHFGTITSVNIMRDEYGGSRGFGFITFATDAAAQQAIVEMNGACIMSGNRLYVAVAKSRQQERQAPLMPMQQPACGPNFGMYPSGLPVPPLPYPPPALMTPPLPMLSPQGPHSPHSASTVGPQGPAGMMMCPLWSSPPECFPVGVPACMPPTTMPVPDLQLPSYPHLPDSLASPSFSDCMGEST</sequence>
<organism evidence="5 6">
    <name type="scientific">Ostreobium quekettii</name>
    <dbReference type="NCBI Taxonomy" id="121088"/>
    <lineage>
        <taxon>Eukaryota</taxon>
        <taxon>Viridiplantae</taxon>
        <taxon>Chlorophyta</taxon>
        <taxon>core chlorophytes</taxon>
        <taxon>Ulvophyceae</taxon>
        <taxon>TCBD clade</taxon>
        <taxon>Bryopsidales</taxon>
        <taxon>Ostreobineae</taxon>
        <taxon>Ostreobiaceae</taxon>
        <taxon>Ostreobium</taxon>
    </lineage>
</organism>